<comment type="caution">
    <text evidence="2">The sequence shown here is derived from an EMBL/GenBank/DDBJ whole genome shotgun (WGS) entry which is preliminary data.</text>
</comment>
<evidence type="ECO:0008006" key="4">
    <source>
        <dbReference type="Google" id="ProtNLM"/>
    </source>
</evidence>
<sequence length="142" mass="16436">MRTIFIFLLFLSGITGSKAQTFSINSLIGTKWAQIKDYEANSKTTIEFNDTAMVETVTFLYGTKNTHRFVRPYYLSKEVPTSFDKSLVGKTKTGIHLVLLYKFGEMDYMTIKKITSDILMLHHRKTNNIGGYEHTFVYKRIK</sequence>
<evidence type="ECO:0000313" key="2">
    <source>
        <dbReference type="EMBL" id="NPE25047.1"/>
    </source>
</evidence>
<name>A0ABX2B0Q7_9BACT</name>
<evidence type="ECO:0000256" key="1">
    <source>
        <dbReference type="SAM" id="SignalP"/>
    </source>
</evidence>
<protein>
    <recommendedName>
        <fullName evidence="4">Lipocalin-like domain-containing protein</fullName>
    </recommendedName>
</protein>
<feature type="chain" id="PRO_5047347509" description="Lipocalin-like domain-containing protein" evidence="1">
    <location>
        <begin position="20"/>
        <end position="142"/>
    </location>
</feature>
<accession>A0ABX2B0Q7</accession>
<evidence type="ECO:0000313" key="3">
    <source>
        <dbReference type="Proteomes" id="UP000820977"/>
    </source>
</evidence>
<reference evidence="2 3" key="1">
    <citation type="submission" date="2020-05" db="EMBL/GenBank/DDBJ databases">
        <title>Distinct polysaccharide utilization as determinants for interspecies competition between intestinal Prevotella spp.</title>
        <authorList>
            <person name="Galvez E.J.C."/>
            <person name="Iljazovic A."/>
            <person name="Strowig T."/>
        </authorList>
    </citation>
    <scope>NUCLEOTIDE SEQUENCE [LARGE SCALE GENOMIC DNA]</scope>
    <source>
        <strain evidence="2 3">PCHR</strain>
    </source>
</reference>
<keyword evidence="3" id="KW-1185">Reference proteome</keyword>
<feature type="signal peptide" evidence="1">
    <location>
        <begin position="1"/>
        <end position="19"/>
    </location>
</feature>
<organism evidence="2 3">
    <name type="scientific">Xylanibacter caecicola</name>
    <dbReference type="NCBI Taxonomy" id="2736294"/>
    <lineage>
        <taxon>Bacteria</taxon>
        <taxon>Pseudomonadati</taxon>
        <taxon>Bacteroidota</taxon>
        <taxon>Bacteroidia</taxon>
        <taxon>Bacteroidales</taxon>
        <taxon>Prevotellaceae</taxon>
        <taxon>Xylanibacter</taxon>
    </lineage>
</organism>
<keyword evidence="1" id="KW-0732">Signal</keyword>
<dbReference type="RefSeq" id="WP_172344528.1">
    <property type="nucleotide sequence ID" value="NZ_CASYYZ010000056.1"/>
</dbReference>
<dbReference type="Proteomes" id="UP000820977">
    <property type="component" value="Unassembled WGS sequence"/>
</dbReference>
<dbReference type="EMBL" id="JABKKJ010000006">
    <property type="protein sequence ID" value="NPE25047.1"/>
    <property type="molecule type" value="Genomic_DNA"/>
</dbReference>
<proteinExistence type="predicted"/>
<gene>
    <name evidence="2" type="ORF">HPS54_05870</name>
</gene>